<name>A0A7X4W016_9GAMM</name>
<dbReference type="Gene3D" id="3.40.30.10">
    <property type="entry name" value="Glutaredoxin"/>
    <property type="match status" value="1"/>
</dbReference>
<dbReference type="Pfam" id="PF13417">
    <property type="entry name" value="GST_N_3"/>
    <property type="match status" value="1"/>
</dbReference>
<dbReference type="EMBL" id="WUTS01000001">
    <property type="protein sequence ID" value="NAW12568.1"/>
    <property type="molecule type" value="Genomic_DNA"/>
</dbReference>
<dbReference type="PANTHER" id="PTHR42673:SF4">
    <property type="entry name" value="MALEYLACETOACETATE ISOMERASE"/>
    <property type="match status" value="1"/>
</dbReference>
<dbReference type="InterPro" id="IPR054416">
    <property type="entry name" value="GST_UstS-like_C"/>
</dbReference>
<keyword evidence="2" id="KW-0808">Transferase</keyword>
<protein>
    <submittedName>
        <fullName evidence="2">Glutathione S-transferase family protein</fullName>
    </submittedName>
</protein>
<dbReference type="SFLD" id="SFLDG00358">
    <property type="entry name" value="Main_(cytGST)"/>
    <property type="match status" value="1"/>
</dbReference>
<keyword evidence="3" id="KW-1185">Reference proteome</keyword>
<organism evidence="2 3">
    <name type="scientific">Halomonas icarae</name>
    <dbReference type="NCBI Taxonomy" id="2691040"/>
    <lineage>
        <taxon>Bacteria</taxon>
        <taxon>Pseudomonadati</taxon>
        <taxon>Pseudomonadota</taxon>
        <taxon>Gammaproteobacteria</taxon>
        <taxon>Oceanospirillales</taxon>
        <taxon>Halomonadaceae</taxon>
        <taxon>Halomonas</taxon>
    </lineage>
</organism>
<dbReference type="InterPro" id="IPR040079">
    <property type="entry name" value="Glutathione_S-Trfase"/>
</dbReference>
<gene>
    <name evidence="2" type="ORF">GRB80_06890</name>
</gene>
<dbReference type="InterPro" id="IPR036249">
    <property type="entry name" value="Thioredoxin-like_sf"/>
</dbReference>
<dbReference type="SUPFAM" id="SSF47616">
    <property type="entry name" value="GST C-terminal domain-like"/>
    <property type="match status" value="1"/>
</dbReference>
<dbReference type="GO" id="GO:0006749">
    <property type="term" value="P:glutathione metabolic process"/>
    <property type="evidence" value="ECO:0007669"/>
    <property type="project" value="TreeGrafter"/>
</dbReference>
<evidence type="ECO:0000259" key="1">
    <source>
        <dbReference type="PROSITE" id="PS50404"/>
    </source>
</evidence>
<dbReference type="RefSeq" id="WP_161423019.1">
    <property type="nucleotide sequence ID" value="NZ_JARWMY010000005.1"/>
</dbReference>
<dbReference type="PANTHER" id="PTHR42673">
    <property type="entry name" value="MALEYLACETOACETATE ISOMERASE"/>
    <property type="match status" value="1"/>
</dbReference>
<evidence type="ECO:0000313" key="3">
    <source>
        <dbReference type="Proteomes" id="UP000448235"/>
    </source>
</evidence>
<dbReference type="Gene3D" id="1.20.1050.10">
    <property type="match status" value="1"/>
</dbReference>
<dbReference type="InterPro" id="IPR004045">
    <property type="entry name" value="Glutathione_S-Trfase_N"/>
</dbReference>
<dbReference type="GO" id="GO:0016034">
    <property type="term" value="F:maleylacetoacetate isomerase activity"/>
    <property type="evidence" value="ECO:0007669"/>
    <property type="project" value="TreeGrafter"/>
</dbReference>
<proteinExistence type="predicted"/>
<accession>A0A7X4W016</accession>
<dbReference type="AlphaFoldDB" id="A0A7X4W016"/>
<dbReference type="Proteomes" id="UP000448235">
    <property type="component" value="Unassembled WGS sequence"/>
</dbReference>
<evidence type="ECO:0000313" key="2">
    <source>
        <dbReference type="EMBL" id="NAW12568.1"/>
    </source>
</evidence>
<dbReference type="GO" id="GO:0006559">
    <property type="term" value="P:L-phenylalanine catabolic process"/>
    <property type="evidence" value="ECO:0007669"/>
    <property type="project" value="TreeGrafter"/>
</dbReference>
<dbReference type="SFLD" id="SFLDS00019">
    <property type="entry name" value="Glutathione_Transferase_(cytos"/>
    <property type="match status" value="1"/>
</dbReference>
<sequence>MTRVLYDLCGVDEDLRFSPFCWRARYALAHKGLEAELRPWRFNDKEILAFADHDKVPVLVDGEAVVTDSYKILQYLDRTYPKAPLIGEGLAAARARFFKHFAERTLAPAMLRTIIMDLLNAIHPDDRGYFRETREKRFGRTLEEFHSPSRGLAQLDAALEPLRGLLKESEFIDGESPAAADYLVFGNFMWARCVSSADLVSNADPVHAWLERMLDLHGGLGRHAKRITDIEGAYR</sequence>
<feature type="domain" description="GST N-terminal" evidence="1">
    <location>
        <begin position="8"/>
        <end position="84"/>
    </location>
</feature>
<dbReference type="Pfam" id="PF22041">
    <property type="entry name" value="GST_C_7"/>
    <property type="match status" value="1"/>
</dbReference>
<comment type="caution">
    <text evidence="2">The sequence shown here is derived from an EMBL/GenBank/DDBJ whole genome shotgun (WGS) entry which is preliminary data.</text>
</comment>
<dbReference type="InterPro" id="IPR036282">
    <property type="entry name" value="Glutathione-S-Trfase_C_sf"/>
</dbReference>
<reference evidence="2 3" key="1">
    <citation type="submission" date="2019-12" db="EMBL/GenBank/DDBJ databases">
        <title>Draft genome sequencing of Halomonas icarensis D1-1.</title>
        <authorList>
            <person name="Pandiyan K."/>
            <person name="Kushwaha P."/>
            <person name="Gowdham M."/>
            <person name="Chakdar H."/>
            <person name="Singh A."/>
            <person name="Kumar M."/>
            <person name="Saxena A.K."/>
        </authorList>
    </citation>
    <scope>NUCLEOTIDE SEQUENCE [LARGE SCALE GENOMIC DNA]</scope>
    <source>
        <strain evidence="2 3">D1-1</strain>
    </source>
</reference>
<dbReference type="GO" id="GO:0004364">
    <property type="term" value="F:glutathione transferase activity"/>
    <property type="evidence" value="ECO:0007669"/>
    <property type="project" value="TreeGrafter"/>
</dbReference>
<dbReference type="PROSITE" id="PS50404">
    <property type="entry name" value="GST_NTER"/>
    <property type="match status" value="1"/>
</dbReference>
<dbReference type="SUPFAM" id="SSF52833">
    <property type="entry name" value="Thioredoxin-like"/>
    <property type="match status" value="1"/>
</dbReference>